<name>A0ABY7ZII8_9ACTN</name>
<evidence type="ECO:0000313" key="3">
    <source>
        <dbReference type="Proteomes" id="UP001219605"/>
    </source>
</evidence>
<protein>
    <submittedName>
        <fullName evidence="2">Uncharacterized protein</fullName>
    </submittedName>
</protein>
<dbReference type="RefSeq" id="WP_275028956.1">
    <property type="nucleotide sequence ID" value="NZ_CP118615.1"/>
</dbReference>
<evidence type="ECO:0000313" key="2">
    <source>
        <dbReference type="EMBL" id="WDZ82667.1"/>
    </source>
</evidence>
<accession>A0ABY7ZII8</accession>
<evidence type="ECO:0000256" key="1">
    <source>
        <dbReference type="SAM" id="MobiDB-lite"/>
    </source>
</evidence>
<sequence>MPSASRNRPSEQVDLPADVTDPLLWRLGFDVARAHQPDESGRCGNLACPDEPGPCPALRQAEQAMLLARTGDAAGDDLVPGAGTAGEHLPRRLPGSVLRAA</sequence>
<feature type="region of interest" description="Disordered" evidence="1">
    <location>
        <begin position="77"/>
        <end position="101"/>
    </location>
</feature>
<gene>
    <name evidence="2" type="ORF">PVK37_19560</name>
</gene>
<proteinExistence type="predicted"/>
<dbReference type="Proteomes" id="UP001219605">
    <property type="component" value="Chromosome"/>
</dbReference>
<dbReference type="EMBL" id="CP118615">
    <property type="protein sequence ID" value="WDZ82667.1"/>
    <property type="molecule type" value="Genomic_DNA"/>
</dbReference>
<reference evidence="2 3" key="1">
    <citation type="submission" date="2023-02" db="EMBL/GenBank/DDBJ databases">
        <authorList>
            <person name="Mo P."/>
        </authorList>
    </citation>
    <scope>NUCLEOTIDE SEQUENCE [LARGE SCALE GENOMIC DNA]</scope>
    <source>
        <strain evidence="2 3">HUAS 3</strain>
    </source>
</reference>
<keyword evidence="3" id="KW-1185">Reference proteome</keyword>
<organism evidence="2 3">
    <name type="scientific">Micromonospora cathayae</name>
    <dbReference type="NCBI Taxonomy" id="3028804"/>
    <lineage>
        <taxon>Bacteria</taxon>
        <taxon>Bacillati</taxon>
        <taxon>Actinomycetota</taxon>
        <taxon>Actinomycetes</taxon>
        <taxon>Micromonosporales</taxon>
        <taxon>Micromonosporaceae</taxon>
        <taxon>Micromonospora</taxon>
    </lineage>
</organism>